<dbReference type="InterPro" id="IPR002641">
    <property type="entry name" value="PNPLA_dom"/>
</dbReference>
<organism evidence="8 9">
    <name type="scientific">Acidipila rosea</name>
    <dbReference type="NCBI Taxonomy" id="768535"/>
    <lineage>
        <taxon>Bacteria</taxon>
        <taxon>Pseudomonadati</taxon>
        <taxon>Acidobacteriota</taxon>
        <taxon>Terriglobia</taxon>
        <taxon>Terriglobales</taxon>
        <taxon>Acidobacteriaceae</taxon>
        <taxon>Acidipila</taxon>
    </lineage>
</organism>
<dbReference type="CDD" id="cd07205">
    <property type="entry name" value="Pat_PNPLA6_PNPLA7_NTE1_like"/>
    <property type="match status" value="1"/>
</dbReference>
<evidence type="ECO:0000256" key="2">
    <source>
        <dbReference type="ARBA" id="ARBA00022963"/>
    </source>
</evidence>
<feature type="active site" description="Proton acceptor" evidence="4">
    <location>
        <position position="272"/>
    </location>
</feature>
<dbReference type="InterPro" id="IPR016035">
    <property type="entry name" value="Acyl_Trfase/lysoPLipase"/>
</dbReference>
<dbReference type="PANTHER" id="PTHR14226">
    <property type="entry name" value="NEUROPATHY TARGET ESTERASE/SWISS CHEESE D.MELANOGASTER"/>
    <property type="match status" value="1"/>
</dbReference>
<keyword evidence="6" id="KW-0732">Signal</keyword>
<feature type="compositionally biased region" description="Polar residues" evidence="5">
    <location>
        <begin position="22"/>
        <end position="41"/>
    </location>
</feature>
<accession>A0A4R1L3T6</accession>
<dbReference type="AlphaFoldDB" id="A0A4R1L3T6"/>
<keyword evidence="9" id="KW-1185">Reference proteome</keyword>
<feature type="signal peptide" evidence="6">
    <location>
        <begin position="1"/>
        <end position="19"/>
    </location>
</feature>
<reference evidence="8 9" key="1">
    <citation type="submission" date="2019-03" db="EMBL/GenBank/DDBJ databases">
        <title>Genomic Encyclopedia of Type Strains, Phase IV (KMG-IV): sequencing the most valuable type-strain genomes for metagenomic binning, comparative biology and taxonomic classification.</title>
        <authorList>
            <person name="Goeker M."/>
        </authorList>
    </citation>
    <scope>NUCLEOTIDE SEQUENCE [LARGE SCALE GENOMIC DNA]</scope>
    <source>
        <strain evidence="8 9">DSM 103428</strain>
    </source>
</reference>
<keyword evidence="3 4" id="KW-0443">Lipid metabolism</keyword>
<dbReference type="Proteomes" id="UP000295210">
    <property type="component" value="Unassembled WGS sequence"/>
</dbReference>
<dbReference type="GO" id="GO:0016042">
    <property type="term" value="P:lipid catabolic process"/>
    <property type="evidence" value="ECO:0007669"/>
    <property type="project" value="UniProtKB-UniRule"/>
</dbReference>
<feature type="chain" id="PRO_5020744852" evidence="6">
    <location>
        <begin position="20"/>
        <end position="799"/>
    </location>
</feature>
<evidence type="ECO:0000256" key="1">
    <source>
        <dbReference type="ARBA" id="ARBA00022801"/>
    </source>
</evidence>
<evidence type="ECO:0000256" key="4">
    <source>
        <dbReference type="PROSITE-ProRule" id="PRU01161"/>
    </source>
</evidence>
<dbReference type="Gene3D" id="3.40.1090.10">
    <property type="entry name" value="Cytosolic phospholipase A2 catalytic domain"/>
    <property type="match status" value="2"/>
</dbReference>
<proteinExistence type="predicted"/>
<protein>
    <submittedName>
        <fullName evidence="8">NTE family protein</fullName>
    </submittedName>
</protein>
<evidence type="ECO:0000313" key="9">
    <source>
        <dbReference type="Proteomes" id="UP000295210"/>
    </source>
</evidence>
<comment type="caution">
    <text evidence="8">The sequence shown here is derived from an EMBL/GenBank/DDBJ whole genome shotgun (WGS) entry which is preliminary data.</text>
</comment>
<dbReference type="PROSITE" id="PS51635">
    <property type="entry name" value="PNPLA"/>
    <property type="match status" value="1"/>
</dbReference>
<feature type="short sequence motif" description="GXSXG" evidence="4">
    <location>
        <begin position="124"/>
        <end position="128"/>
    </location>
</feature>
<keyword evidence="1 4" id="KW-0378">Hydrolase</keyword>
<feature type="active site" description="Nucleophile" evidence="4">
    <location>
        <position position="126"/>
    </location>
</feature>
<dbReference type="Pfam" id="PF01734">
    <property type="entry name" value="Patatin"/>
    <property type="match status" value="1"/>
</dbReference>
<evidence type="ECO:0000313" key="8">
    <source>
        <dbReference type="EMBL" id="TCK71613.1"/>
    </source>
</evidence>
<evidence type="ECO:0000256" key="5">
    <source>
        <dbReference type="SAM" id="MobiDB-lite"/>
    </source>
</evidence>
<dbReference type="InterPro" id="IPR050301">
    <property type="entry name" value="NTE"/>
</dbReference>
<gene>
    <name evidence="8" type="ORF">C7378_2895</name>
</gene>
<dbReference type="OrthoDB" id="9770965at2"/>
<sequence length="799" mass="85975">MRSTGKIACLLLASFSWGAAYSQQDATRPATAPQTVPQKAPQTAPPQSPLNTPGGKAQTGGSVNSATSQPESAPKRPTDFPPIVPAGRPVIGLVLEGGGALGLAHIGVLEWLEEHHIPIDRLAGTSMGALVGGLYAEGQTLPQINALATGGDFEHIFSVDSPYSDLNYRRRQDRRDLPQAIQFGLRDGVSLRNALLTDRPLDKFLREEFTAYNTSALSFDRMPIPFRCVATDLNDLEPLVFDGGPLPEAIRASIAIPGIFPPVEYHNHYLVDGAITDNLPTGVLKNDLHADLIIAVHLPDAALGRGDLSSIVGVFARAFTAGTAHNVQQSQKLADILITPALQQYSTVDYDKGAELVKAGYEAAARHSAQLLPYALNDAGWQAYLAARQARIRPRPGLLKALRIEGGTAGARRTVAASIKPLENLPIQANALSSALTRVEGGGTYLSNFQTFAPGQSDNLSATQAQGPDTGVLVSLNHVHNGPPFLLFGADLTAMNSNVTRTTFDFRLIDQDLGGFGSELRSDLRLGFLTQASLEYYRRLSDKGYFLQPHLGFLRQPVYLWSNQVRISSWLQQMAGGGLDFGRTVSRHTQLAAEWREQAVRWHLQLGNNTEPDLSGTAQTAVVHLVYDTAETGAVSPSGSHFDLSAGALYHTLASENAPLIQLSTDKTLSIGDDNIFGVAIDASSYLRRNVADPLRFSLGGPLRLSASSIDEYRGTDDYLIRAGYLRRVARLPSGLGHGIYTSFAYEAGEVWSPELPAFLREDVLSGLVAVTPLGVITFGGSLGDAGRRKIFFTVGRLF</sequence>
<dbReference type="SUPFAM" id="SSF52151">
    <property type="entry name" value="FabD/lysophospholipase-like"/>
    <property type="match status" value="1"/>
</dbReference>
<dbReference type="RefSeq" id="WP_131998173.1">
    <property type="nucleotide sequence ID" value="NZ_SMGK01000005.1"/>
</dbReference>
<evidence type="ECO:0000256" key="6">
    <source>
        <dbReference type="SAM" id="SignalP"/>
    </source>
</evidence>
<evidence type="ECO:0000259" key="7">
    <source>
        <dbReference type="PROSITE" id="PS51635"/>
    </source>
</evidence>
<feature type="compositionally biased region" description="Polar residues" evidence="5">
    <location>
        <begin position="59"/>
        <end position="71"/>
    </location>
</feature>
<evidence type="ECO:0000256" key="3">
    <source>
        <dbReference type="ARBA" id="ARBA00023098"/>
    </source>
</evidence>
<dbReference type="EMBL" id="SMGK01000005">
    <property type="protein sequence ID" value="TCK71613.1"/>
    <property type="molecule type" value="Genomic_DNA"/>
</dbReference>
<dbReference type="GO" id="GO:0016787">
    <property type="term" value="F:hydrolase activity"/>
    <property type="evidence" value="ECO:0007669"/>
    <property type="project" value="UniProtKB-UniRule"/>
</dbReference>
<feature type="domain" description="PNPLA" evidence="7">
    <location>
        <begin position="93"/>
        <end position="285"/>
    </location>
</feature>
<feature type="short sequence motif" description="DGA/G" evidence="4">
    <location>
        <begin position="272"/>
        <end position="274"/>
    </location>
</feature>
<feature type="short sequence motif" description="GXGXXG" evidence="4">
    <location>
        <begin position="97"/>
        <end position="102"/>
    </location>
</feature>
<name>A0A4R1L3T6_9BACT</name>
<keyword evidence="2 4" id="KW-0442">Lipid degradation</keyword>
<dbReference type="PANTHER" id="PTHR14226:SF29">
    <property type="entry name" value="NEUROPATHY TARGET ESTERASE SWS"/>
    <property type="match status" value="1"/>
</dbReference>
<feature type="region of interest" description="Disordered" evidence="5">
    <location>
        <begin position="22"/>
        <end position="83"/>
    </location>
</feature>